<dbReference type="Pfam" id="PF10086">
    <property type="entry name" value="YhfC"/>
    <property type="match status" value="1"/>
</dbReference>
<evidence type="ECO:0000313" key="3">
    <source>
        <dbReference type="Proteomes" id="UP001153387"/>
    </source>
</evidence>
<dbReference type="GO" id="GO:0008237">
    <property type="term" value="F:metallopeptidase activity"/>
    <property type="evidence" value="ECO:0007669"/>
    <property type="project" value="UniProtKB-KW"/>
</dbReference>
<accession>A0A9X4KLF2</accession>
<comment type="caution">
    <text evidence="2">The sequence shown here is derived from an EMBL/GenBank/DDBJ whole genome shotgun (WGS) entry which is preliminary data.</text>
</comment>
<keyword evidence="2" id="KW-0378">Hydrolase</keyword>
<evidence type="ECO:0000256" key="1">
    <source>
        <dbReference type="SAM" id="Phobius"/>
    </source>
</evidence>
<sequence length="236" mass="25237">MNNVQQAVTGSDTQQQFEFAVRRAKWILPLYIVVPALFALGFYAGGVDMDWKAFGLGALGWFVALLLRGPVSALAMKMPREKGTAIVTGSSGVLEEGVRVAMLLLTSTAYGWAVSFGQGWAAVEVLFVMVNVIALAALAPKTDEKSMQAKEMLKQQGQLSAGPIWGVIERVFASAFHIGCTLLVAKYPWSAAALIPLHSFVNLAAVKYARISIYKVELLMAIAGTVMLAVGIAVSV</sequence>
<dbReference type="EMBL" id="JAPDHZ010000006">
    <property type="protein sequence ID" value="MDG0794036.1"/>
    <property type="molecule type" value="Genomic_DNA"/>
</dbReference>
<feature type="transmembrane region" description="Helical" evidence="1">
    <location>
        <begin position="97"/>
        <end position="114"/>
    </location>
</feature>
<organism evidence="2 3">
    <name type="scientific">Cohnella ginsengisoli</name>
    <dbReference type="NCBI Taxonomy" id="425004"/>
    <lineage>
        <taxon>Bacteria</taxon>
        <taxon>Bacillati</taxon>
        <taxon>Bacillota</taxon>
        <taxon>Bacilli</taxon>
        <taxon>Bacillales</taxon>
        <taxon>Paenibacillaceae</taxon>
        <taxon>Cohnella</taxon>
    </lineage>
</organism>
<evidence type="ECO:0000313" key="2">
    <source>
        <dbReference type="EMBL" id="MDG0794036.1"/>
    </source>
</evidence>
<dbReference type="Proteomes" id="UP001153387">
    <property type="component" value="Unassembled WGS sequence"/>
</dbReference>
<keyword evidence="1" id="KW-1133">Transmembrane helix</keyword>
<keyword evidence="1" id="KW-0472">Membrane</keyword>
<keyword evidence="2" id="KW-0645">Protease</keyword>
<feature type="transmembrane region" description="Helical" evidence="1">
    <location>
        <begin position="216"/>
        <end position="234"/>
    </location>
</feature>
<keyword evidence="2" id="KW-0482">Metalloprotease</keyword>
<proteinExistence type="predicted"/>
<dbReference type="InterPro" id="IPR011397">
    <property type="entry name" value="YhfC"/>
</dbReference>
<feature type="transmembrane region" description="Helical" evidence="1">
    <location>
        <begin position="120"/>
        <end position="140"/>
    </location>
</feature>
<keyword evidence="3" id="KW-1185">Reference proteome</keyword>
<protein>
    <submittedName>
        <fullName evidence="2">YhfC family intramembrane metalloprotease</fullName>
    </submittedName>
</protein>
<feature type="transmembrane region" description="Helical" evidence="1">
    <location>
        <begin position="26"/>
        <end position="47"/>
    </location>
</feature>
<reference evidence="2 3" key="1">
    <citation type="submission" date="2022-10" db="EMBL/GenBank/DDBJ databases">
        <title>Comparative genomic analysis of Cohnella hashimotonis sp. nov., isolated from the International Space Station.</title>
        <authorList>
            <person name="Simpson A."/>
            <person name="Venkateswaran K."/>
        </authorList>
    </citation>
    <scope>NUCLEOTIDE SEQUENCE [LARGE SCALE GENOMIC DNA]</scope>
    <source>
        <strain evidence="2 3">DSM 18997</strain>
    </source>
</reference>
<keyword evidence="1" id="KW-0812">Transmembrane</keyword>
<dbReference type="RefSeq" id="WP_277567812.1">
    <property type="nucleotide sequence ID" value="NZ_JAPDHZ010000006.1"/>
</dbReference>
<dbReference type="AlphaFoldDB" id="A0A9X4KLF2"/>
<feature type="transmembrane region" description="Helical" evidence="1">
    <location>
        <begin position="53"/>
        <end position="76"/>
    </location>
</feature>
<name>A0A9X4KLF2_9BACL</name>
<gene>
    <name evidence="2" type="ORF">OMP38_26835</name>
</gene>